<dbReference type="InterPro" id="IPR034733">
    <property type="entry name" value="AcCoA_carboxyl_beta"/>
</dbReference>
<dbReference type="PROSITE" id="PS50989">
    <property type="entry name" value="COA_CT_CTER"/>
    <property type="match status" value="1"/>
</dbReference>
<dbReference type="InterPro" id="IPR011763">
    <property type="entry name" value="COA_CT_C"/>
</dbReference>
<dbReference type="Gene3D" id="3.90.226.10">
    <property type="entry name" value="2-enoyl-CoA Hydratase, Chain A, domain 1"/>
    <property type="match status" value="2"/>
</dbReference>
<protein>
    <submittedName>
        <fullName evidence="3">Methylmalonyl-CoA carboxyltransferase</fullName>
    </submittedName>
</protein>
<dbReference type="AlphaFoldDB" id="A0A554SA73"/>
<dbReference type="OrthoDB" id="3804677at2"/>
<dbReference type="PANTHER" id="PTHR43842:SF2">
    <property type="entry name" value="PROPIONYL-COA CARBOXYLASE BETA CHAIN, MITOCHONDRIAL"/>
    <property type="match status" value="1"/>
</dbReference>
<dbReference type="EMBL" id="VLNT01000006">
    <property type="protein sequence ID" value="TSD63229.1"/>
    <property type="molecule type" value="Genomic_DNA"/>
</dbReference>
<dbReference type="Pfam" id="PF01039">
    <property type="entry name" value="Carboxyl_trans"/>
    <property type="match status" value="1"/>
</dbReference>
<accession>A0A554SA73</accession>
<dbReference type="Proteomes" id="UP000316988">
    <property type="component" value="Unassembled WGS sequence"/>
</dbReference>
<dbReference type="PROSITE" id="PS50980">
    <property type="entry name" value="COA_CT_NTER"/>
    <property type="match status" value="1"/>
</dbReference>
<sequence>MNRQERIDVDAKKREAAMAMGGPAKLARRAEAGELNARERIAHLFDEGTFREMGLFATSQVPADKDSTPADGKVTGTGRIDGRLASAVAYDFTVKGASSSPVSNRKMQHMKDLALRSGFPVVYFSESTGVRMPDIMGGAGMGSMSDKVRFLRGRESPWVAAVFGFSFGSAAWHAVASDFSVFRKGSVMAVSSPKLVSMATAQQVDKEELGGWRIHGAQTGLVDMVVDTDAEAVAAIRRFLSYLPSNNQVAPPTAEVPKSSGAGMVDIESFVPESPSQVYDMRKVLAQIADKDSVFELKSLYAKNLTTALVRIGGKSVGVIANNPMFKGGAIDADACDKAVNMLVMCDSYNIPLLFLVDQPGFLVGLEAERQKIAGKVINWMNALSLVTVPKVTVMLRKNYGQAFVNMGGAETAHAVAAWWTSQVSFMDPRSGTQIVYGVTPESDPEAFERGYTEMARGTSAYDIASVYGVHEVIDPADTRDFIIDALDVHHLGRTNGIGEHLLRHWPTSF</sequence>
<keyword evidence="4" id="KW-1185">Reference proteome</keyword>
<feature type="domain" description="CoA carboxyltransferase C-terminal" evidence="2">
    <location>
        <begin position="266"/>
        <end position="508"/>
    </location>
</feature>
<dbReference type="InterPro" id="IPR029045">
    <property type="entry name" value="ClpP/crotonase-like_dom_sf"/>
</dbReference>
<keyword evidence="3" id="KW-0808">Transferase</keyword>
<dbReference type="InterPro" id="IPR051047">
    <property type="entry name" value="AccD/PCCB"/>
</dbReference>
<evidence type="ECO:0000259" key="1">
    <source>
        <dbReference type="PROSITE" id="PS50980"/>
    </source>
</evidence>
<evidence type="ECO:0000313" key="3">
    <source>
        <dbReference type="EMBL" id="TSD63229.1"/>
    </source>
</evidence>
<evidence type="ECO:0000259" key="2">
    <source>
        <dbReference type="PROSITE" id="PS50989"/>
    </source>
</evidence>
<name>A0A554SA73_9ACTN</name>
<proteinExistence type="predicted"/>
<dbReference type="InterPro" id="IPR011762">
    <property type="entry name" value="COA_CT_N"/>
</dbReference>
<feature type="domain" description="CoA carboxyltransferase N-terminal" evidence="1">
    <location>
        <begin position="1"/>
        <end position="255"/>
    </location>
</feature>
<dbReference type="GO" id="GO:0004658">
    <property type="term" value="F:propionyl-CoA carboxylase activity"/>
    <property type="evidence" value="ECO:0007669"/>
    <property type="project" value="TreeGrafter"/>
</dbReference>
<dbReference type="SUPFAM" id="SSF52096">
    <property type="entry name" value="ClpP/crotonase"/>
    <property type="match status" value="2"/>
</dbReference>
<evidence type="ECO:0000313" key="4">
    <source>
        <dbReference type="Proteomes" id="UP000316988"/>
    </source>
</evidence>
<dbReference type="PANTHER" id="PTHR43842">
    <property type="entry name" value="PROPIONYL-COA CARBOXYLASE BETA CHAIN"/>
    <property type="match status" value="1"/>
</dbReference>
<dbReference type="GO" id="GO:0016740">
    <property type="term" value="F:transferase activity"/>
    <property type="evidence" value="ECO:0007669"/>
    <property type="project" value="UniProtKB-KW"/>
</dbReference>
<reference evidence="3 4" key="1">
    <citation type="submission" date="2019-07" db="EMBL/GenBank/DDBJ databases">
        <authorList>
            <person name="Zhao L.H."/>
        </authorList>
    </citation>
    <scope>NUCLEOTIDE SEQUENCE [LARGE SCALE GENOMIC DNA]</scope>
    <source>
        <strain evidence="3 4">Co35</strain>
    </source>
</reference>
<comment type="caution">
    <text evidence="3">The sequence shown here is derived from an EMBL/GenBank/DDBJ whole genome shotgun (WGS) entry which is preliminary data.</text>
</comment>
<gene>
    <name evidence="3" type="ORF">FNM00_09840</name>
</gene>
<organism evidence="3 4">
    <name type="scientific">Aeromicrobium piscarium</name>
    <dbReference type="NCBI Taxonomy" id="2590901"/>
    <lineage>
        <taxon>Bacteria</taxon>
        <taxon>Bacillati</taxon>
        <taxon>Actinomycetota</taxon>
        <taxon>Actinomycetes</taxon>
        <taxon>Propionibacteriales</taxon>
        <taxon>Nocardioidaceae</taxon>
        <taxon>Aeromicrobium</taxon>
    </lineage>
</organism>